<evidence type="ECO:0000313" key="4">
    <source>
        <dbReference type="EMBL" id="UUV22785.1"/>
    </source>
</evidence>
<dbReference type="InterPro" id="IPR018756">
    <property type="entry name" value="DUF2314"/>
</dbReference>
<gene>
    <name evidence="4" type="ORF">NPX36_07015</name>
</gene>
<evidence type="ECO:0000259" key="2">
    <source>
        <dbReference type="Pfam" id="PF13218"/>
    </source>
</evidence>
<feature type="domain" description="DUF2314" evidence="1">
    <location>
        <begin position="324"/>
        <end position="412"/>
    </location>
</feature>
<dbReference type="EMBL" id="CP102382">
    <property type="protein sequence ID" value="UUV22785.1"/>
    <property type="molecule type" value="Genomic_DNA"/>
</dbReference>
<accession>A0ABY5NW60</accession>
<evidence type="ECO:0000313" key="5">
    <source>
        <dbReference type="Proteomes" id="UP001317001"/>
    </source>
</evidence>
<name>A0ABY5NW60_9FLAO</name>
<protein>
    <submittedName>
        <fullName evidence="4">DUF4026 domain-containing protein</fullName>
    </submittedName>
</protein>
<sequence length="425" mass="49255">MSLYDQIATEGLRLPSEMGIFGRNNQNTLSFEYLHNQLKNTKDFEVVSFEEETVESDNPALKKQFALNIVYKNNAYEVHLYVVESSVLNLDNYARINHIDPNDWELAKNESFYLESSMYFSTHILESFHLQLKVLTALVPNPTVLVDFMPARLLSGQWAKVASKLITPPSPHYIYTIHGVYDEIDGEKTYWLHTHGLHRCGTVELEMIDIKNGVNELNGLLDAMVSKFIYEPAPENEPFNMGFIGYDLNFVWMRWEDVVTNYPAAIPGGLQERTPEEGNYGPSGVVYLHENNEIYPPDVLTEDLRENPIYFIKNEETERMSALAYEQYHSFKKAFQQQFGQENWRFLMKLGLPIDEGDGNEHLWFDVTAIDEDDTLQVTLLNQPYQIEKYNQNDVLTLPLKHLTDWVIYAPEKSFTPDSIYELFA</sequence>
<evidence type="ECO:0000259" key="3">
    <source>
        <dbReference type="Pfam" id="PF22789"/>
    </source>
</evidence>
<evidence type="ECO:0000259" key="1">
    <source>
        <dbReference type="Pfam" id="PF10077"/>
    </source>
</evidence>
<dbReference type="InterPro" id="IPR053886">
    <property type="entry name" value="DUF4026_middle"/>
</dbReference>
<reference evidence="4 5" key="1">
    <citation type="submission" date="2022-08" db="EMBL/GenBank/DDBJ databases">
        <title>Myroides zhujiangensis sp. nov., a novel bacterium isolated from sediment in the Pearl River Estuary.</title>
        <authorList>
            <person name="Cui L."/>
        </authorList>
    </citation>
    <scope>NUCLEOTIDE SEQUENCE [LARGE SCALE GENOMIC DNA]</scope>
    <source>
        <strain evidence="4 5">SCSIO 72103</strain>
    </source>
</reference>
<proteinExistence type="predicted"/>
<keyword evidence="5" id="KW-1185">Reference proteome</keyword>
<dbReference type="Pfam" id="PF10077">
    <property type="entry name" value="DUF2314"/>
    <property type="match status" value="1"/>
</dbReference>
<dbReference type="InterPro" id="IPR025102">
    <property type="entry name" value="DUF4026_N"/>
</dbReference>
<organism evidence="4 5">
    <name type="scientific">Paenimyroides aestuarii</name>
    <dbReference type="NCBI Taxonomy" id="2968490"/>
    <lineage>
        <taxon>Bacteria</taxon>
        <taxon>Pseudomonadati</taxon>
        <taxon>Bacteroidota</taxon>
        <taxon>Flavobacteriia</taxon>
        <taxon>Flavobacteriales</taxon>
        <taxon>Flavobacteriaceae</taxon>
        <taxon>Paenimyroides</taxon>
    </lineage>
</organism>
<dbReference type="Proteomes" id="UP001317001">
    <property type="component" value="Chromosome"/>
</dbReference>
<dbReference type="RefSeq" id="WP_257500695.1">
    <property type="nucleotide sequence ID" value="NZ_CP102382.1"/>
</dbReference>
<dbReference type="Pfam" id="PF22789">
    <property type="entry name" value="DUF4026_C"/>
    <property type="match status" value="1"/>
</dbReference>
<feature type="domain" description="DUF4026" evidence="3">
    <location>
        <begin position="177"/>
        <end position="287"/>
    </location>
</feature>
<dbReference type="Pfam" id="PF13218">
    <property type="entry name" value="DUF4026_N"/>
    <property type="match status" value="1"/>
</dbReference>
<feature type="domain" description="DUF4026" evidence="2">
    <location>
        <begin position="16"/>
        <end position="169"/>
    </location>
</feature>